<protein>
    <submittedName>
        <fullName evidence="5">DNA-binding MarR family transcriptional regulator</fullName>
    </submittedName>
</protein>
<evidence type="ECO:0000256" key="2">
    <source>
        <dbReference type="ARBA" id="ARBA00023125"/>
    </source>
</evidence>
<accession>A0A7X5R3U6</accession>
<dbReference type="GO" id="GO:0003677">
    <property type="term" value="F:DNA binding"/>
    <property type="evidence" value="ECO:0007669"/>
    <property type="project" value="UniProtKB-KW"/>
</dbReference>
<dbReference type="Gene3D" id="1.10.10.10">
    <property type="entry name" value="Winged helix-like DNA-binding domain superfamily/Winged helix DNA-binding domain"/>
    <property type="match status" value="1"/>
</dbReference>
<proteinExistence type="predicted"/>
<name>A0A7X5R3U6_9MICO</name>
<comment type="caution">
    <text evidence="5">The sequence shown here is derived from an EMBL/GenBank/DDBJ whole genome shotgun (WGS) entry which is preliminary data.</text>
</comment>
<reference evidence="5 6" key="1">
    <citation type="submission" date="2020-02" db="EMBL/GenBank/DDBJ databases">
        <title>Sequencing the genomes of 1000 actinobacteria strains.</title>
        <authorList>
            <person name="Klenk H.-P."/>
        </authorList>
    </citation>
    <scope>NUCLEOTIDE SEQUENCE [LARGE SCALE GENOMIC DNA]</scope>
    <source>
        <strain evidence="5 6">DSM 27960</strain>
    </source>
</reference>
<dbReference type="PROSITE" id="PS50995">
    <property type="entry name" value="HTH_MARR_2"/>
    <property type="match status" value="1"/>
</dbReference>
<keyword evidence="6" id="KW-1185">Reference proteome</keyword>
<dbReference type="PROSITE" id="PS01117">
    <property type="entry name" value="HTH_MARR_1"/>
    <property type="match status" value="1"/>
</dbReference>
<gene>
    <name evidence="5" type="ORF">FHX76_003099</name>
</gene>
<evidence type="ECO:0000259" key="4">
    <source>
        <dbReference type="PROSITE" id="PS50995"/>
    </source>
</evidence>
<dbReference type="InterPro" id="IPR023187">
    <property type="entry name" value="Tscrpt_reg_MarR-type_CS"/>
</dbReference>
<dbReference type="InterPro" id="IPR000835">
    <property type="entry name" value="HTH_MarR-typ"/>
</dbReference>
<dbReference type="InterPro" id="IPR036390">
    <property type="entry name" value="WH_DNA-bd_sf"/>
</dbReference>
<dbReference type="GO" id="GO:0003700">
    <property type="term" value="F:DNA-binding transcription factor activity"/>
    <property type="evidence" value="ECO:0007669"/>
    <property type="project" value="InterPro"/>
</dbReference>
<dbReference type="InterPro" id="IPR052526">
    <property type="entry name" value="HTH-type_Bedaq_tolerance"/>
</dbReference>
<dbReference type="Proteomes" id="UP000541033">
    <property type="component" value="Unassembled WGS sequence"/>
</dbReference>
<dbReference type="RefSeq" id="WP_167152164.1">
    <property type="nucleotide sequence ID" value="NZ_JAAMOX010000003.1"/>
</dbReference>
<evidence type="ECO:0000256" key="1">
    <source>
        <dbReference type="ARBA" id="ARBA00023015"/>
    </source>
</evidence>
<dbReference type="EMBL" id="JAAMOX010000003">
    <property type="protein sequence ID" value="NIH55184.1"/>
    <property type="molecule type" value="Genomic_DNA"/>
</dbReference>
<dbReference type="PANTHER" id="PTHR39515:SF2">
    <property type="entry name" value="HTH-TYPE TRANSCRIPTIONAL REGULATOR RV0880"/>
    <property type="match status" value="1"/>
</dbReference>
<evidence type="ECO:0000256" key="3">
    <source>
        <dbReference type="ARBA" id="ARBA00023163"/>
    </source>
</evidence>
<sequence length="156" mass="17246">MTVEPEESKPARASARRNSLVELCHDFRIANARLNRRLRQEKADNRLTDGQLSALGALSTHGPQTLSQLSEHERVTLPSASRTVNSLEQAGLVGRSGSADDGRKVMLSVTDAGEAVMSEVRRQRDEWLVKRVSKLTPAQRQTLAEATELMKEITQS</sequence>
<keyword evidence="3" id="KW-0804">Transcription</keyword>
<dbReference type="SMART" id="SM00347">
    <property type="entry name" value="HTH_MARR"/>
    <property type="match status" value="1"/>
</dbReference>
<dbReference type="AlphaFoldDB" id="A0A7X5R3U6"/>
<dbReference type="InterPro" id="IPR036388">
    <property type="entry name" value="WH-like_DNA-bd_sf"/>
</dbReference>
<dbReference type="Pfam" id="PF01047">
    <property type="entry name" value="MarR"/>
    <property type="match status" value="1"/>
</dbReference>
<feature type="domain" description="HTH marR-type" evidence="4">
    <location>
        <begin position="20"/>
        <end position="155"/>
    </location>
</feature>
<evidence type="ECO:0000313" key="6">
    <source>
        <dbReference type="Proteomes" id="UP000541033"/>
    </source>
</evidence>
<evidence type="ECO:0000313" key="5">
    <source>
        <dbReference type="EMBL" id="NIH55184.1"/>
    </source>
</evidence>
<keyword evidence="2 5" id="KW-0238">DNA-binding</keyword>
<dbReference type="SUPFAM" id="SSF46785">
    <property type="entry name" value="Winged helix' DNA-binding domain"/>
    <property type="match status" value="1"/>
</dbReference>
<keyword evidence="1" id="KW-0805">Transcription regulation</keyword>
<organism evidence="5 6">
    <name type="scientific">Lysinibacter cavernae</name>
    <dbReference type="NCBI Taxonomy" id="1640652"/>
    <lineage>
        <taxon>Bacteria</taxon>
        <taxon>Bacillati</taxon>
        <taxon>Actinomycetota</taxon>
        <taxon>Actinomycetes</taxon>
        <taxon>Micrococcales</taxon>
        <taxon>Microbacteriaceae</taxon>
        <taxon>Lysinibacter</taxon>
    </lineage>
</organism>
<dbReference type="PANTHER" id="PTHR39515">
    <property type="entry name" value="CONSERVED PROTEIN"/>
    <property type="match status" value="1"/>
</dbReference>